<name>A0ABW9KLF3_9BACT</name>
<accession>A0ABW9KLF3</accession>
<proteinExistence type="predicted"/>
<dbReference type="InterPro" id="IPR031876">
    <property type="entry name" value="DUF4760"/>
</dbReference>
<evidence type="ECO:0000313" key="2">
    <source>
        <dbReference type="Proteomes" id="UP001634747"/>
    </source>
</evidence>
<protein>
    <submittedName>
        <fullName evidence="1">Uncharacterized protein</fullName>
    </submittedName>
</protein>
<dbReference type="Pfam" id="PF15956">
    <property type="entry name" value="DUF4760"/>
    <property type="match status" value="1"/>
</dbReference>
<sequence length="145" mass="16436">MATTADAELILKLYEMRREPVMRDARKFVVMDFNPKSEADLLAVQRGMGSQENAWWRQTVTYWEMASTLCLHGALDAELYFDANMEVIAVYTKFYELYKQATGVDFMPQTAKLIAKTESAQKRVENRKKAIARSAELAAANAAKA</sequence>
<organism evidence="1 2">
    <name type="scientific">Terriglobus aquaticus</name>
    <dbReference type="NCBI Taxonomy" id="940139"/>
    <lineage>
        <taxon>Bacteria</taxon>
        <taxon>Pseudomonadati</taxon>
        <taxon>Acidobacteriota</taxon>
        <taxon>Terriglobia</taxon>
        <taxon>Terriglobales</taxon>
        <taxon>Acidobacteriaceae</taxon>
        <taxon>Terriglobus</taxon>
    </lineage>
</organism>
<keyword evidence="2" id="KW-1185">Reference proteome</keyword>
<dbReference type="RefSeq" id="WP_263411900.1">
    <property type="nucleotide sequence ID" value="NZ_BAABBH010000001.1"/>
</dbReference>
<evidence type="ECO:0000313" key="1">
    <source>
        <dbReference type="EMBL" id="MFN2976632.1"/>
    </source>
</evidence>
<comment type="caution">
    <text evidence="1">The sequence shown here is derived from an EMBL/GenBank/DDBJ whole genome shotgun (WGS) entry which is preliminary data.</text>
</comment>
<reference evidence="1 2" key="1">
    <citation type="submission" date="2024-12" db="EMBL/GenBank/DDBJ databases">
        <authorList>
            <person name="Lee Y."/>
        </authorList>
    </citation>
    <scope>NUCLEOTIDE SEQUENCE [LARGE SCALE GENOMIC DNA]</scope>
    <source>
        <strain evidence="1 2">03SUJ4</strain>
    </source>
</reference>
<dbReference type="Proteomes" id="UP001634747">
    <property type="component" value="Unassembled WGS sequence"/>
</dbReference>
<gene>
    <name evidence="1" type="ORF">ACK2TP_12735</name>
</gene>
<dbReference type="EMBL" id="JBJYXY010000001">
    <property type="protein sequence ID" value="MFN2976632.1"/>
    <property type="molecule type" value="Genomic_DNA"/>
</dbReference>